<sequence>MSEDGSTTLQGTPNPEAPNPQLPIVQKLRIRYAKRGRLRFTSHRDFGRAFERAVRRAGLPIGYSSGFTPHPKISYAGASPTGAASEAEYLEIGVTRPLDPREVGDRLDEALPDGLDVLDVVVATPGALADRLEGSRWSIRLPGLSAHEVEGPVETLLSRDELLVERMMKKGPRTFDIRASIVALATEADPDDATCAILDLVVRHGTPSVRPDDVLVGLRSECGLGTGLTPVATRLAQGPLDATTGSVGDPLAHDRDAS</sequence>
<organism evidence="3 4">
    <name type="scientific">Aeromicrobium piscarium</name>
    <dbReference type="NCBI Taxonomy" id="2590901"/>
    <lineage>
        <taxon>Bacteria</taxon>
        <taxon>Bacillati</taxon>
        <taxon>Actinomycetota</taxon>
        <taxon>Actinomycetes</taxon>
        <taxon>Propionibacteriales</taxon>
        <taxon>Nocardioidaceae</taxon>
        <taxon>Aeromicrobium</taxon>
    </lineage>
</organism>
<dbReference type="NCBIfam" id="TIGR03936">
    <property type="entry name" value="sam_1_link_chp"/>
    <property type="match status" value="1"/>
</dbReference>
<dbReference type="RefSeq" id="WP_143912910.1">
    <property type="nucleotide sequence ID" value="NZ_VLNT01000005.1"/>
</dbReference>
<keyword evidence="4" id="KW-1185">Reference proteome</keyword>
<gene>
    <name evidence="3" type="ORF">FNM00_07910</name>
</gene>
<dbReference type="Pfam" id="PF10105">
    <property type="entry name" value="DUF2344"/>
    <property type="match status" value="1"/>
</dbReference>
<dbReference type="AlphaFoldDB" id="A0A554SB23"/>
<feature type="region of interest" description="Disordered" evidence="1">
    <location>
        <begin position="239"/>
        <end position="258"/>
    </location>
</feature>
<evidence type="ECO:0000259" key="2">
    <source>
        <dbReference type="Pfam" id="PF10105"/>
    </source>
</evidence>
<evidence type="ECO:0000313" key="4">
    <source>
        <dbReference type="Proteomes" id="UP000316988"/>
    </source>
</evidence>
<name>A0A554SB23_9ACTN</name>
<dbReference type="Proteomes" id="UP000316988">
    <property type="component" value="Unassembled WGS sequence"/>
</dbReference>
<dbReference type="OrthoDB" id="9780488at2"/>
<reference evidence="3 4" key="1">
    <citation type="submission" date="2019-07" db="EMBL/GenBank/DDBJ databases">
        <authorList>
            <person name="Zhao L.H."/>
        </authorList>
    </citation>
    <scope>NUCLEOTIDE SEQUENCE [LARGE SCALE GENOMIC DNA]</scope>
    <source>
        <strain evidence="3 4">Co35</strain>
    </source>
</reference>
<accession>A0A554SB23</accession>
<dbReference type="InterPro" id="IPR018768">
    <property type="entry name" value="DUF2344"/>
</dbReference>
<evidence type="ECO:0000313" key="3">
    <source>
        <dbReference type="EMBL" id="TSD63537.1"/>
    </source>
</evidence>
<proteinExistence type="predicted"/>
<protein>
    <submittedName>
        <fullName evidence="3">DUF2344 domain-containing protein</fullName>
    </submittedName>
</protein>
<dbReference type="EMBL" id="VLNT01000005">
    <property type="protein sequence ID" value="TSD63537.1"/>
    <property type="molecule type" value="Genomic_DNA"/>
</dbReference>
<comment type="caution">
    <text evidence="3">The sequence shown here is derived from an EMBL/GenBank/DDBJ whole genome shotgun (WGS) entry which is preliminary data.</text>
</comment>
<feature type="region of interest" description="Disordered" evidence="1">
    <location>
        <begin position="1"/>
        <end position="22"/>
    </location>
</feature>
<evidence type="ECO:0000256" key="1">
    <source>
        <dbReference type="SAM" id="MobiDB-lite"/>
    </source>
</evidence>
<feature type="domain" description="DUF2344" evidence="2">
    <location>
        <begin position="27"/>
        <end position="211"/>
    </location>
</feature>
<feature type="compositionally biased region" description="Polar residues" evidence="1">
    <location>
        <begin position="1"/>
        <end position="13"/>
    </location>
</feature>